<name>A0AA42BX83_9MYCO</name>
<evidence type="ECO:0000259" key="1">
    <source>
        <dbReference type="Pfam" id="PF07848"/>
    </source>
</evidence>
<dbReference type="EMBL" id="JACKVH010000012">
    <property type="protein sequence ID" value="MCV7378085.1"/>
    <property type="molecule type" value="Genomic_DNA"/>
</dbReference>
<dbReference type="PANTHER" id="PTHR30319:SF1">
    <property type="entry name" value="TRANSCRIPTIONAL REPRESSOR PAAX"/>
    <property type="match status" value="1"/>
</dbReference>
<dbReference type="InterPro" id="IPR012906">
    <property type="entry name" value="PaaX-like_N"/>
</dbReference>
<dbReference type="InterPro" id="IPR036388">
    <property type="entry name" value="WH-like_DNA-bd_sf"/>
</dbReference>
<accession>A0AA42BX83</accession>
<dbReference type="InterPro" id="IPR013225">
    <property type="entry name" value="PaaX_C"/>
</dbReference>
<dbReference type="Pfam" id="PF07848">
    <property type="entry name" value="PaaX"/>
    <property type="match status" value="1"/>
</dbReference>
<feature type="domain" description="Transcriptional repressor PaaX-like N-terminal" evidence="1">
    <location>
        <begin position="53"/>
        <end position="112"/>
    </location>
</feature>
<proteinExistence type="predicted"/>
<gene>
    <name evidence="4" type="ORF">H7K38_05380</name>
</gene>
<feature type="domain" description="Transcriptional repressor PaaX-like C-terminal" evidence="2">
    <location>
        <begin position="231"/>
        <end position="297"/>
    </location>
</feature>
<reference evidence="4" key="2">
    <citation type="journal article" date="2022" name="BMC Genomics">
        <title>Comparative genome analysis of mycobacteria focusing on tRNA and non-coding RNA.</title>
        <authorList>
            <person name="Behra P.R.K."/>
            <person name="Pettersson B.M.F."/>
            <person name="Ramesh M."/>
            <person name="Das S."/>
            <person name="Dasgupta S."/>
            <person name="Kirsebom L.A."/>
        </authorList>
    </citation>
    <scope>NUCLEOTIDE SEQUENCE</scope>
    <source>
        <strain evidence="4">CCUG 55640</strain>
    </source>
</reference>
<evidence type="ECO:0000259" key="2">
    <source>
        <dbReference type="Pfam" id="PF08223"/>
    </source>
</evidence>
<dbReference type="InterPro" id="IPR048846">
    <property type="entry name" value="PaaX-like_central"/>
</dbReference>
<dbReference type="Gene3D" id="3.30.70.2650">
    <property type="match status" value="1"/>
</dbReference>
<dbReference type="Pfam" id="PF08223">
    <property type="entry name" value="PaaX_C"/>
    <property type="match status" value="1"/>
</dbReference>
<sequence>MSEDAPDDLHIVGQHRRRRRAHSCSITLLSPRVNDLVISLRFVDPIDVRPLSARSVLASALLGSDRGSLSVAELVAVASLFGISPGAARTCLWRMASAGELTAGDGTYTLAGRLSERRERVDEAARFDDAVTRRWDGTWELAIVALERRPAAERLELRKAAAALHLAELREGVWIRPDNLDPQRFPACRAVLDRQCTHFHGAATDIGADRVRSLFSLTAWADGAGALVDSMNAALTAADREDSAESFTHDFALSIAVVRHLQLDPVLPPEFTGDRWPGPALRATYRRFDRAFKQRMNAAFRRP</sequence>
<dbReference type="GO" id="GO:0006351">
    <property type="term" value="P:DNA-templated transcription"/>
    <property type="evidence" value="ECO:0007669"/>
    <property type="project" value="TreeGrafter"/>
</dbReference>
<dbReference type="Pfam" id="PF20803">
    <property type="entry name" value="PaaX_M"/>
    <property type="match status" value="1"/>
</dbReference>
<organism evidence="4 5">
    <name type="scientific">Mycobacterium alsense</name>
    <dbReference type="NCBI Taxonomy" id="324058"/>
    <lineage>
        <taxon>Bacteria</taxon>
        <taxon>Bacillati</taxon>
        <taxon>Actinomycetota</taxon>
        <taxon>Actinomycetes</taxon>
        <taxon>Mycobacteriales</taxon>
        <taxon>Mycobacteriaceae</taxon>
        <taxon>Mycobacterium</taxon>
    </lineage>
</organism>
<comment type="caution">
    <text evidence="4">The sequence shown here is derived from an EMBL/GenBank/DDBJ whole genome shotgun (WGS) entry which is preliminary data.</text>
</comment>
<dbReference type="Proteomes" id="UP001141650">
    <property type="component" value="Unassembled WGS sequence"/>
</dbReference>
<evidence type="ECO:0000313" key="5">
    <source>
        <dbReference type="Proteomes" id="UP001141650"/>
    </source>
</evidence>
<protein>
    <submittedName>
        <fullName evidence="4">Transcriptional regulator</fullName>
    </submittedName>
</protein>
<dbReference type="Gene3D" id="1.20.58.1460">
    <property type="match status" value="1"/>
</dbReference>
<reference evidence="4" key="1">
    <citation type="submission" date="2020-07" db="EMBL/GenBank/DDBJ databases">
        <authorList>
            <person name="Pettersson B.M.F."/>
            <person name="Behra P.R.K."/>
            <person name="Ramesh M."/>
            <person name="Das S."/>
            <person name="Dasgupta S."/>
            <person name="Kirsebom L.A."/>
        </authorList>
    </citation>
    <scope>NUCLEOTIDE SEQUENCE</scope>
    <source>
        <strain evidence="4">CCUG 55640</strain>
    </source>
</reference>
<evidence type="ECO:0000259" key="3">
    <source>
        <dbReference type="Pfam" id="PF20803"/>
    </source>
</evidence>
<evidence type="ECO:0000313" key="4">
    <source>
        <dbReference type="EMBL" id="MCV7378085.1"/>
    </source>
</evidence>
<dbReference type="PANTHER" id="PTHR30319">
    <property type="entry name" value="PHENYLACETIC ACID REGULATOR-RELATED TRANSCRIPTIONAL REPRESSOR"/>
    <property type="match status" value="1"/>
</dbReference>
<feature type="domain" description="Transcriptional repressor PaaX-like central Cas2-like" evidence="3">
    <location>
        <begin position="133"/>
        <end position="183"/>
    </location>
</feature>
<dbReference type="Gene3D" id="1.10.10.10">
    <property type="entry name" value="Winged helix-like DNA-binding domain superfamily/Winged helix DNA-binding domain"/>
    <property type="match status" value="1"/>
</dbReference>
<dbReference type="AlphaFoldDB" id="A0AA42BX83"/>